<dbReference type="KEGG" id="mei:Msip34_0245"/>
<feature type="binding site" evidence="13">
    <location>
        <position position="232"/>
    </location>
    <ligand>
        <name>[4Fe-4S] cluster</name>
        <dbReference type="ChEBI" id="CHEBI:49883"/>
    </ligand>
</feature>
<keyword evidence="1 13" id="KW-0004">4Fe-4S</keyword>
<evidence type="ECO:0000256" key="6">
    <source>
        <dbReference type="ARBA" id="ARBA00022723"/>
    </source>
</evidence>
<dbReference type="GO" id="GO:0000287">
    <property type="term" value="F:magnesium ion binding"/>
    <property type="evidence" value="ECO:0007669"/>
    <property type="project" value="UniProtKB-UniRule"/>
</dbReference>
<feature type="binding site" evidence="13">
    <location>
        <position position="144"/>
    </location>
    <ligand>
        <name>[4Fe-4S] cluster</name>
        <dbReference type="ChEBI" id="CHEBI:49883"/>
    </ligand>
</feature>
<dbReference type="GO" id="GO:0005524">
    <property type="term" value="F:ATP binding"/>
    <property type="evidence" value="ECO:0007669"/>
    <property type="project" value="UniProtKB-UniRule"/>
</dbReference>
<comment type="subcellular location">
    <subcellularLocation>
        <location evidence="13">Cytoplasm</location>
    </subcellularLocation>
</comment>
<dbReference type="EMBL" id="CP001674">
    <property type="protein sequence ID" value="ACT49494.1"/>
    <property type="molecule type" value="Genomic_DNA"/>
</dbReference>
<evidence type="ECO:0000313" key="16">
    <source>
        <dbReference type="Proteomes" id="UP000002743"/>
    </source>
</evidence>
<sequence>MVVARLTCEPCIKSGCILYNSDMKHYPDNVSANFLKLRNSLISATGKAIGDYNMIEDGDTVLVCMSGGKDSHAMLMLLLALQERAPVDFKLIAMNLDQKQPNFPEDVLPAYLEKLGVEYRIVEADTYSIVKEKIPEGKTTCSLCSRLRRGIIYSTAKALGANKIALGHHRDDIVQTLFLNMFFGSKLKAMPPKLSTNRGEFMVIRPLAYCAEKDIAAYARGMEFPIIPCDLCGSQENLQRQKIKDMLNAWEREQPGRINNIFRAITNVEPSHLADTDLYDFKGLTSASLEDEDPLFGDIAKEEQPALAMASQEGTRIEFRRPENRLSADIEA</sequence>
<dbReference type="Gene3D" id="3.40.50.620">
    <property type="entry name" value="HUPs"/>
    <property type="match status" value="1"/>
</dbReference>
<dbReference type="STRING" id="582744.Msip34_0245"/>
<evidence type="ECO:0000259" key="14">
    <source>
        <dbReference type="Pfam" id="PF01171"/>
    </source>
</evidence>
<evidence type="ECO:0000256" key="10">
    <source>
        <dbReference type="ARBA" id="ARBA00022884"/>
    </source>
</evidence>
<dbReference type="SUPFAM" id="SSF52402">
    <property type="entry name" value="Adenine nucleotide alpha hydrolases-like"/>
    <property type="match status" value="1"/>
</dbReference>
<accession>C6X8M4</accession>
<gene>
    <name evidence="13" type="primary">ttcA</name>
    <name evidence="15" type="ordered locus">Msip34_0245</name>
</gene>
<dbReference type="NCBIfam" id="NF007972">
    <property type="entry name" value="PRK10696.1"/>
    <property type="match status" value="1"/>
</dbReference>
<dbReference type="Pfam" id="PF01171">
    <property type="entry name" value="ATP_bind_3"/>
    <property type="match status" value="1"/>
</dbReference>
<dbReference type="HAMAP" id="MF_01850">
    <property type="entry name" value="TtcA"/>
    <property type="match status" value="1"/>
</dbReference>
<comment type="pathway">
    <text evidence="13">tRNA modification.</text>
</comment>
<dbReference type="Proteomes" id="UP000002743">
    <property type="component" value="Chromosome"/>
</dbReference>
<evidence type="ECO:0000256" key="12">
    <source>
        <dbReference type="ARBA" id="ARBA00023014"/>
    </source>
</evidence>
<comment type="miscellaneous">
    <text evidence="13">The thiolation reaction likely consists of two steps: a first activation step by ATP to form an adenylated intermediate of the target base of tRNA, and a second nucleophilic substitution step of the sulfur (S) atom supplied by the hydrosulfide attached to the Fe-S cluster.</text>
</comment>
<evidence type="ECO:0000256" key="2">
    <source>
        <dbReference type="ARBA" id="ARBA00022490"/>
    </source>
</evidence>
<dbReference type="AlphaFoldDB" id="C6X8M4"/>
<dbReference type="GO" id="GO:0051539">
    <property type="term" value="F:4 iron, 4 sulfur cluster binding"/>
    <property type="evidence" value="ECO:0007669"/>
    <property type="project" value="UniProtKB-UniRule"/>
</dbReference>
<evidence type="ECO:0000256" key="7">
    <source>
        <dbReference type="ARBA" id="ARBA00022741"/>
    </source>
</evidence>
<dbReference type="PANTHER" id="PTHR43686:SF1">
    <property type="entry name" value="AMINOTRAN_5 DOMAIN-CONTAINING PROTEIN"/>
    <property type="match status" value="1"/>
</dbReference>
<evidence type="ECO:0000256" key="13">
    <source>
        <dbReference type="HAMAP-Rule" id="MF_01850"/>
    </source>
</evidence>
<evidence type="ECO:0000256" key="8">
    <source>
        <dbReference type="ARBA" id="ARBA00022840"/>
    </source>
</evidence>
<feature type="binding site" evidence="13">
    <location>
        <position position="141"/>
    </location>
    <ligand>
        <name>[4Fe-4S] cluster</name>
        <dbReference type="ChEBI" id="CHEBI:49883"/>
    </ligand>
</feature>
<dbReference type="InterPro" id="IPR011063">
    <property type="entry name" value="TilS/TtcA_N"/>
</dbReference>
<proteinExistence type="inferred from homology"/>
<dbReference type="InterPro" id="IPR012089">
    <property type="entry name" value="tRNA_Cyd_32_2_STrfase"/>
</dbReference>
<comment type="function">
    <text evidence="13">Catalyzes the ATP-dependent 2-thiolation of cytidine in position 32 of tRNA, to form 2-thiocytidine (s(2)C32). The sulfur atoms are provided by the cysteine/cysteine desulfurase (IscS) system.</text>
</comment>
<evidence type="ECO:0000313" key="15">
    <source>
        <dbReference type="EMBL" id="ACT49494.1"/>
    </source>
</evidence>
<keyword evidence="8 13" id="KW-0067">ATP-binding</keyword>
<keyword evidence="3 13" id="KW-0820">tRNA-binding</keyword>
<dbReference type="InterPro" id="IPR014729">
    <property type="entry name" value="Rossmann-like_a/b/a_fold"/>
</dbReference>
<dbReference type="eggNOG" id="COG0037">
    <property type="taxonomic scope" value="Bacteria"/>
</dbReference>
<reference evidence="15 16" key="2">
    <citation type="journal article" date="2011" name="J. Bacteriol.">
        <title>Genomes of three methylotrophs from a single niche uncover genetic and metabolic divergence of Methylophilaceae.</title>
        <authorList>
            <person name="Lapidus A."/>
            <person name="Clum A."/>
            <person name="Labutti K."/>
            <person name="Kaluzhnaya M.G."/>
            <person name="Lim S."/>
            <person name="Beck D.A."/>
            <person name="Glavina Del Rio T."/>
            <person name="Nolan M."/>
            <person name="Mavromatis K."/>
            <person name="Huntemann M."/>
            <person name="Lucas S."/>
            <person name="Lidstrom M.E."/>
            <person name="Ivanova N."/>
            <person name="Chistoserdova L."/>
        </authorList>
    </citation>
    <scope>NUCLEOTIDE SEQUENCE [LARGE SCALE GENOMIC DNA]</scope>
    <source>
        <strain evidence="15 16">SIP3-4</strain>
    </source>
</reference>
<protein>
    <recommendedName>
        <fullName evidence="13">tRNA-cytidine(32) 2-sulfurtransferase</fullName>
        <ecNumber evidence="13">2.8.1.-</ecNumber>
    </recommendedName>
    <alternativeName>
        <fullName evidence="13">Two-thiocytidine biosynthesis protein A</fullName>
    </alternativeName>
    <alternativeName>
        <fullName evidence="13">tRNA 2-thiocytidine biosynthesis protein TtcA</fullName>
    </alternativeName>
</protein>
<evidence type="ECO:0000256" key="3">
    <source>
        <dbReference type="ARBA" id="ARBA00022555"/>
    </source>
</evidence>
<dbReference type="GO" id="GO:0016783">
    <property type="term" value="F:sulfurtransferase activity"/>
    <property type="evidence" value="ECO:0007669"/>
    <property type="project" value="UniProtKB-UniRule"/>
</dbReference>
<dbReference type="PANTHER" id="PTHR43686">
    <property type="entry name" value="SULFURTRANSFERASE-RELATED"/>
    <property type="match status" value="1"/>
</dbReference>
<dbReference type="GO" id="GO:0000049">
    <property type="term" value="F:tRNA binding"/>
    <property type="evidence" value="ECO:0007669"/>
    <property type="project" value="UniProtKB-KW"/>
</dbReference>
<dbReference type="CDD" id="cd24138">
    <property type="entry name" value="TtcA-like"/>
    <property type="match status" value="1"/>
</dbReference>
<evidence type="ECO:0000256" key="5">
    <source>
        <dbReference type="ARBA" id="ARBA00022694"/>
    </source>
</evidence>
<name>C6X8M4_METGS</name>
<dbReference type="HOGENOM" id="CLU_026481_0_0_4"/>
<keyword evidence="12 13" id="KW-0411">Iron-sulfur</keyword>
<dbReference type="PIRSF" id="PIRSF004976">
    <property type="entry name" value="ATPase_YdaO"/>
    <property type="match status" value="1"/>
</dbReference>
<keyword evidence="11 13" id="KW-0408">Iron</keyword>
<comment type="cofactor">
    <cofactor evidence="13">
        <name>Mg(2+)</name>
        <dbReference type="ChEBI" id="CHEBI:18420"/>
    </cofactor>
</comment>
<reference evidence="16" key="1">
    <citation type="submission" date="2009-07" db="EMBL/GenBank/DDBJ databases">
        <title>Complete sequence of chromosome of Methylovorus sp. SIP3-4.</title>
        <authorList>
            <person name="Lucas S."/>
            <person name="Copeland A."/>
            <person name="Lapidus A."/>
            <person name="Glavina del Rio T."/>
            <person name="Tice H."/>
            <person name="Bruce D."/>
            <person name="Goodwin L."/>
            <person name="Pitluck S."/>
            <person name="Clum A."/>
            <person name="Larimer F."/>
            <person name="Land M."/>
            <person name="Hauser L."/>
            <person name="Kyrpides N."/>
            <person name="Mikhailova N."/>
            <person name="Kayluzhnaya M."/>
            <person name="Chistoserdova L."/>
        </authorList>
    </citation>
    <scope>NUCLEOTIDE SEQUENCE [LARGE SCALE GENOMIC DNA]</scope>
    <source>
        <strain evidence="16">SIP3-4</strain>
    </source>
</reference>
<keyword evidence="2 13" id="KW-0963">Cytoplasm</keyword>
<feature type="domain" description="tRNA(Ile)-lysidine/2-thiocytidine synthase N-terminal" evidence="14">
    <location>
        <begin position="61"/>
        <end position="224"/>
    </location>
</feature>
<keyword evidence="7 13" id="KW-0547">Nucleotide-binding</keyword>
<evidence type="ECO:0000256" key="11">
    <source>
        <dbReference type="ARBA" id="ARBA00023004"/>
    </source>
</evidence>
<keyword evidence="5 13" id="KW-0819">tRNA processing</keyword>
<keyword evidence="9 13" id="KW-0460">Magnesium</keyword>
<evidence type="ECO:0000256" key="4">
    <source>
        <dbReference type="ARBA" id="ARBA00022679"/>
    </source>
</evidence>
<comment type="similarity">
    <text evidence="13">Belongs to the TtcA family.</text>
</comment>
<comment type="cofactor">
    <cofactor evidence="13">
        <name>[4Fe-4S] cluster</name>
        <dbReference type="ChEBI" id="CHEBI:49883"/>
    </cofactor>
    <text evidence="13">Binds 1 [4Fe-4S] cluster per subunit. The cluster is chelated by three Cys residues, the fourth Fe has a free coordination site that may bind a sulfur atom transferred from the persulfide of IscS.</text>
</comment>
<keyword evidence="10 13" id="KW-0694">RNA-binding</keyword>
<comment type="catalytic activity">
    <reaction evidence="13">
        <text>cytidine(32) in tRNA + S-sulfanyl-L-cysteinyl-[cysteine desulfurase] + AH2 + ATP = 2-thiocytidine(32) in tRNA + L-cysteinyl-[cysteine desulfurase] + A + AMP + diphosphate + H(+)</text>
        <dbReference type="Rhea" id="RHEA:57048"/>
        <dbReference type="Rhea" id="RHEA-COMP:10288"/>
        <dbReference type="Rhea" id="RHEA-COMP:12157"/>
        <dbReference type="Rhea" id="RHEA-COMP:12158"/>
        <dbReference type="Rhea" id="RHEA-COMP:14821"/>
        <dbReference type="ChEBI" id="CHEBI:13193"/>
        <dbReference type="ChEBI" id="CHEBI:15378"/>
        <dbReference type="ChEBI" id="CHEBI:17499"/>
        <dbReference type="ChEBI" id="CHEBI:29950"/>
        <dbReference type="ChEBI" id="CHEBI:30616"/>
        <dbReference type="ChEBI" id="CHEBI:33019"/>
        <dbReference type="ChEBI" id="CHEBI:61963"/>
        <dbReference type="ChEBI" id="CHEBI:82748"/>
        <dbReference type="ChEBI" id="CHEBI:141453"/>
        <dbReference type="ChEBI" id="CHEBI:456215"/>
    </reaction>
</comment>
<dbReference type="GO" id="GO:0034227">
    <property type="term" value="P:tRNA thio-modification"/>
    <property type="evidence" value="ECO:0007669"/>
    <property type="project" value="UniProtKB-UniRule"/>
</dbReference>
<keyword evidence="6 13" id="KW-0479">Metal-binding</keyword>
<dbReference type="InterPro" id="IPR035107">
    <property type="entry name" value="tRNA_thiolation_TtcA_Ctu1"/>
</dbReference>
<dbReference type="GO" id="GO:0005737">
    <property type="term" value="C:cytoplasm"/>
    <property type="evidence" value="ECO:0007669"/>
    <property type="project" value="UniProtKB-SubCell"/>
</dbReference>
<keyword evidence="16" id="KW-1185">Reference proteome</keyword>
<evidence type="ECO:0000256" key="9">
    <source>
        <dbReference type="ARBA" id="ARBA00022842"/>
    </source>
</evidence>
<feature type="short sequence motif" description="PP-loop motif" evidence="13">
    <location>
        <begin position="66"/>
        <end position="71"/>
    </location>
</feature>
<dbReference type="EC" id="2.8.1.-" evidence="13"/>
<organism evidence="15 16">
    <name type="scientific">Methylovorus glucosotrophus (strain SIP3-4)</name>
    <dbReference type="NCBI Taxonomy" id="582744"/>
    <lineage>
        <taxon>Bacteria</taxon>
        <taxon>Pseudomonadati</taxon>
        <taxon>Pseudomonadota</taxon>
        <taxon>Betaproteobacteria</taxon>
        <taxon>Nitrosomonadales</taxon>
        <taxon>Methylophilaceae</taxon>
        <taxon>Methylovorus</taxon>
    </lineage>
</organism>
<comment type="subunit">
    <text evidence="13">Homodimer.</text>
</comment>
<evidence type="ECO:0000256" key="1">
    <source>
        <dbReference type="ARBA" id="ARBA00022485"/>
    </source>
</evidence>
<keyword evidence="4 13" id="KW-0808">Transferase</keyword>